<evidence type="ECO:0000313" key="2">
    <source>
        <dbReference type="EMBL" id="MDN2483596.1"/>
    </source>
</evidence>
<feature type="domain" description="Calcineurin-like phosphoesterase" evidence="1">
    <location>
        <begin position="125"/>
        <end position="296"/>
    </location>
</feature>
<dbReference type="Pfam" id="PF00149">
    <property type="entry name" value="Metallophos"/>
    <property type="match status" value="1"/>
</dbReference>
<gene>
    <name evidence="2" type="ORF">QWJ08_19810</name>
</gene>
<sequence length="559" mass="64450">MALIETKYINTLFSDLPSYGCRSNWVLWQKVENALIAEERAFSASELLDWVQQYIEELLCAASITNTAGLQESSADTIGQFDHNFWLKVMHPTLEKRCRALEKGLEFRVNNGMSRTVNPNFDGLYFVGDIHGQNRKLQALIQDLSISATDDKLVFLGDLIDNSDCSSTQQLEVLNQVKQLMDNGQALCVMGNHEFNAIGWMIKRQDGRYCRDRSKAGNLRQHQAFLDEVVEDSVLHKEWVEWFKTLPLFLNFGDVRAIHACWHEESIERLTSYLNSDNTLKEQHWRDAFDEHHELYHLIETLLKGPEVSLPEGCHFEDKHGNIRTNIRVAWWKSADSVYRYRDIAVVPAGQDDAIPDLELADDALCYNQTPLFPVIVGHYTMDPTPFPERRSDQVVCVDYNAAKGDYPLMAYYVSPESWWDSPLELLSEAHFCYVNEVIPNRYALEGVMKMVDQMVEALPKVTPSVDLESWVSEILFTEWDPIGVYDPEYLNDELRTEYSAIEEDVVKLVCACAPQQLCTYLLLMERYYYCVERDNSEHNCAKIAHKLVSQYKRNGCVN</sequence>
<dbReference type="Proteomes" id="UP001169719">
    <property type="component" value="Unassembled WGS sequence"/>
</dbReference>
<comment type="caution">
    <text evidence="2">The sequence shown here is derived from an EMBL/GenBank/DDBJ whole genome shotgun (WGS) entry which is preliminary data.</text>
</comment>
<reference evidence="2" key="1">
    <citation type="submission" date="2024-05" db="EMBL/GenBank/DDBJ databases">
        <title>Genome Sequences of Four Agar- Degrading Marine Bacteria.</title>
        <authorList>
            <person name="Phillips E.K."/>
            <person name="Shaffer J.C."/>
            <person name="Henson M.W."/>
            <person name="Temperton B."/>
            <person name="Thrash C.J."/>
            <person name="Martin M.O."/>
        </authorList>
    </citation>
    <scope>NUCLEOTIDE SEQUENCE</scope>
    <source>
        <strain evidence="2">EKP203</strain>
    </source>
</reference>
<proteinExistence type="predicted"/>
<dbReference type="InterPro" id="IPR004843">
    <property type="entry name" value="Calcineurin-like_PHP"/>
</dbReference>
<dbReference type="RefSeq" id="WP_289963671.1">
    <property type="nucleotide sequence ID" value="NZ_JAUEOZ010000002.1"/>
</dbReference>
<accession>A0ABT7Y6B2</accession>
<protein>
    <submittedName>
        <fullName evidence="2">Metallophosphoesterase</fullName>
    </submittedName>
</protein>
<organism evidence="2 3">
    <name type="scientific">Vibrio agarivorans</name>
    <dbReference type="NCBI Taxonomy" id="153622"/>
    <lineage>
        <taxon>Bacteria</taxon>
        <taxon>Pseudomonadati</taxon>
        <taxon>Pseudomonadota</taxon>
        <taxon>Gammaproteobacteria</taxon>
        <taxon>Vibrionales</taxon>
        <taxon>Vibrionaceae</taxon>
        <taxon>Vibrio</taxon>
    </lineage>
</organism>
<dbReference type="EMBL" id="JAUEOZ010000002">
    <property type="protein sequence ID" value="MDN2483596.1"/>
    <property type="molecule type" value="Genomic_DNA"/>
</dbReference>
<evidence type="ECO:0000259" key="1">
    <source>
        <dbReference type="Pfam" id="PF00149"/>
    </source>
</evidence>
<dbReference type="SUPFAM" id="SSF56300">
    <property type="entry name" value="Metallo-dependent phosphatases"/>
    <property type="match status" value="1"/>
</dbReference>
<dbReference type="InterPro" id="IPR029052">
    <property type="entry name" value="Metallo-depent_PP-like"/>
</dbReference>
<evidence type="ECO:0000313" key="3">
    <source>
        <dbReference type="Proteomes" id="UP001169719"/>
    </source>
</evidence>
<dbReference type="PANTHER" id="PTHR42850">
    <property type="entry name" value="METALLOPHOSPHOESTERASE"/>
    <property type="match status" value="1"/>
</dbReference>
<name>A0ABT7Y6B2_9VIBR</name>
<dbReference type="PANTHER" id="PTHR42850:SF7">
    <property type="entry name" value="BIS(5'-NUCLEOSYL)-TETRAPHOSPHATASE PRPE [ASYMMETRICAL]"/>
    <property type="match status" value="1"/>
</dbReference>
<dbReference type="Gene3D" id="3.60.21.10">
    <property type="match status" value="1"/>
</dbReference>
<dbReference type="InterPro" id="IPR050126">
    <property type="entry name" value="Ap4A_hydrolase"/>
</dbReference>
<keyword evidence="3" id="KW-1185">Reference proteome</keyword>